<keyword evidence="3" id="KW-1185">Reference proteome</keyword>
<dbReference type="Pfam" id="PF12671">
    <property type="entry name" value="Amidase_6"/>
    <property type="match status" value="1"/>
</dbReference>
<dbReference type="PANTHER" id="PTHR40032">
    <property type="entry name" value="EXPORTED PROTEIN-RELATED"/>
    <property type="match status" value="1"/>
</dbReference>
<dbReference type="PANTHER" id="PTHR40032:SF1">
    <property type="entry name" value="EXPORTED PROTEIN"/>
    <property type="match status" value="1"/>
</dbReference>
<dbReference type="STRING" id="930128.SAMN05192532_11522"/>
<evidence type="ECO:0000313" key="2">
    <source>
        <dbReference type="EMBL" id="SFF06023.1"/>
    </source>
</evidence>
<gene>
    <name evidence="2" type="ORF">SAMN05192532_11522</name>
</gene>
<evidence type="ECO:0000313" key="3">
    <source>
        <dbReference type="Proteomes" id="UP000199516"/>
    </source>
</evidence>
<dbReference type="Proteomes" id="UP000199516">
    <property type="component" value="Unassembled WGS sequence"/>
</dbReference>
<reference evidence="2 3" key="1">
    <citation type="submission" date="2016-10" db="EMBL/GenBank/DDBJ databases">
        <authorList>
            <person name="de Groot N.N."/>
        </authorList>
    </citation>
    <scope>NUCLEOTIDE SEQUENCE [LARGE SCALE GENOMIC DNA]</scope>
    <source>
        <strain evidence="2 3">DSM 23995</strain>
    </source>
</reference>
<name>A0A1I2FLX4_9BACI</name>
<dbReference type="InterPro" id="IPR024301">
    <property type="entry name" value="Amidase_6"/>
</dbReference>
<proteinExistence type="predicted"/>
<feature type="domain" description="Putative amidase" evidence="1">
    <location>
        <begin position="134"/>
        <end position="285"/>
    </location>
</feature>
<dbReference type="OrthoDB" id="9812429at2"/>
<dbReference type="AlphaFoldDB" id="A0A1I2FLX4"/>
<dbReference type="RefSeq" id="WP_091664301.1">
    <property type="nucleotide sequence ID" value="NZ_FONT01000015.1"/>
</dbReference>
<organism evidence="2 3">
    <name type="scientific">Alteribacillus iranensis</name>
    <dbReference type="NCBI Taxonomy" id="930128"/>
    <lineage>
        <taxon>Bacteria</taxon>
        <taxon>Bacillati</taxon>
        <taxon>Bacillota</taxon>
        <taxon>Bacilli</taxon>
        <taxon>Bacillales</taxon>
        <taxon>Bacillaceae</taxon>
        <taxon>Alteribacillus</taxon>
    </lineage>
</organism>
<evidence type="ECO:0000259" key="1">
    <source>
        <dbReference type="Pfam" id="PF12671"/>
    </source>
</evidence>
<protein>
    <submittedName>
        <fullName evidence="2">Putative amidase domain-containing protein</fullName>
    </submittedName>
</protein>
<sequence>MRKWQNALETHVKEWINFQMQEERRRPSRLTPQEISALQRARELYSLRKAKLLKLKTQVHPYRVQTIGKQEKISYQFAFTKVIKIKDHYHLEEQIQNRECTTHDGRLVIDQIIEELQQREPTVQVETSQRRSPYDRRKAVQYAERWWNDYNPSYRRFTNNCTNFVSQCLQAGGAPMTGMPNREKGWWYQGDSWSYSWAVAHSFRWFLSSANHAFSAAEVERATDLREGDVICYDFNGNGRWQHSTIVTSFDGNKEPLVNAQTSNSRSRYWKYEDSTAWTPNIRYKFFRID</sequence>
<dbReference type="EMBL" id="FONT01000015">
    <property type="protein sequence ID" value="SFF06023.1"/>
    <property type="molecule type" value="Genomic_DNA"/>
</dbReference>
<accession>A0A1I2FLX4</accession>